<evidence type="ECO:0000313" key="2">
    <source>
        <dbReference type="EMBL" id="PIY90748.1"/>
    </source>
</evidence>
<dbReference type="EMBL" id="PFLX01000045">
    <property type="protein sequence ID" value="PIY90748.1"/>
    <property type="molecule type" value="Genomic_DNA"/>
</dbReference>
<organism evidence="2 3">
    <name type="scientific">Candidatus Nealsonbacteria bacterium CG_4_10_14_0_8_um_filter_35_10</name>
    <dbReference type="NCBI Taxonomy" id="1974683"/>
    <lineage>
        <taxon>Bacteria</taxon>
        <taxon>Candidatus Nealsoniibacteriota</taxon>
    </lineage>
</organism>
<reference evidence="3" key="1">
    <citation type="submission" date="2017-09" db="EMBL/GenBank/DDBJ databases">
        <title>Depth-based differentiation of microbial function through sediment-hosted aquifers and enrichment of novel symbionts in the deep terrestrial subsurface.</title>
        <authorList>
            <person name="Probst A.J."/>
            <person name="Ladd B."/>
            <person name="Jarett J.K."/>
            <person name="Geller-Mcgrath D.E."/>
            <person name="Sieber C.M.K."/>
            <person name="Emerson J.B."/>
            <person name="Anantharaman K."/>
            <person name="Thomas B.C."/>
            <person name="Malmstrom R."/>
            <person name="Stieglmeier M."/>
            <person name="Klingl A."/>
            <person name="Woyke T."/>
            <person name="Ryan C.M."/>
            <person name="Banfield J.F."/>
        </authorList>
    </citation>
    <scope>NUCLEOTIDE SEQUENCE [LARGE SCALE GENOMIC DNA]</scope>
</reference>
<dbReference type="AlphaFoldDB" id="A0A2M7R843"/>
<protein>
    <submittedName>
        <fullName evidence="2">HicB family protein</fullName>
    </submittedName>
</protein>
<dbReference type="InterPro" id="IPR051404">
    <property type="entry name" value="TA_system_antitoxin"/>
</dbReference>
<dbReference type="Gene3D" id="3.30.160.250">
    <property type="match status" value="1"/>
</dbReference>
<dbReference type="InterPro" id="IPR031807">
    <property type="entry name" value="HicB-like"/>
</dbReference>
<gene>
    <name evidence="2" type="ORF">COY72_01775</name>
</gene>
<comment type="caution">
    <text evidence="2">The sequence shown here is derived from an EMBL/GenBank/DDBJ whole genome shotgun (WGS) entry which is preliminary data.</text>
</comment>
<dbReference type="InterPro" id="IPR035069">
    <property type="entry name" value="TTHA1013/TTHA0281-like"/>
</dbReference>
<proteinExistence type="predicted"/>
<dbReference type="PANTHER" id="PTHR34504:SF2">
    <property type="entry name" value="UPF0150 PROTEIN SSL0259"/>
    <property type="match status" value="1"/>
</dbReference>
<dbReference type="PANTHER" id="PTHR34504">
    <property type="entry name" value="ANTITOXIN HICB"/>
    <property type="match status" value="1"/>
</dbReference>
<dbReference type="Proteomes" id="UP000230055">
    <property type="component" value="Unassembled WGS sequence"/>
</dbReference>
<sequence>MAKQKRQFKVIIEQDEDGFFVASVPALPGCHTQAKTLPELKKRIREAISLCLEVAKIDSQYRANLRKFAYEPTFIGLETVVIKD</sequence>
<feature type="domain" description="HicB-like antitoxin of toxin-antitoxin system" evidence="1">
    <location>
        <begin position="8"/>
        <end position="55"/>
    </location>
</feature>
<evidence type="ECO:0000259" key="1">
    <source>
        <dbReference type="Pfam" id="PF15919"/>
    </source>
</evidence>
<accession>A0A2M7R843</accession>
<dbReference type="Pfam" id="PF15919">
    <property type="entry name" value="HicB_lk_antitox"/>
    <property type="match status" value="1"/>
</dbReference>
<dbReference type="SUPFAM" id="SSF143100">
    <property type="entry name" value="TTHA1013/TTHA0281-like"/>
    <property type="match status" value="1"/>
</dbReference>
<evidence type="ECO:0000313" key="3">
    <source>
        <dbReference type="Proteomes" id="UP000230055"/>
    </source>
</evidence>
<name>A0A2M7R843_9BACT</name>